<comment type="subcellular location">
    <subcellularLocation>
        <location evidence="7">Cytoplasm</location>
    </subcellularLocation>
</comment>
<feature type="binding site" evidence="7">
    <location>
        <position position="36"/>
    </location>
    <ligand>
        <name>substrate</name>
    </ligand>
</feature>
<accession>A0ABR9XNE8</accession>
<dbReference type="InterPro" id="IPR031322">
    <property type="entry name" value="Shikimate/glucono_kinase"/>
</dbReference>
<name>A0ABR9XNE8_9SPHI</name>
<reference evidence="8 9" key="1">
    <citation type="submission" date="2020-10" db="EMBL/GenBank/DDBJ databases">
        <title>Mucilaginibacter mali sp. nov., isolated from rhizosphere soil of apple orchard.</title>
        <authorList>
            <person name="Lee J.-S."/>
            <person name="Kim H.S."/>
            <person name="Kim J.-S."/>
        </authorList>
    </citation>
    <scope>NUCLEOTIDE SEQUENCE [LARGE SCALE GENOMIC DNA]</scope>
    <source>
        <strain evidence="8 9">KCTC 23157</strain>
    </source>
</reference>
<comment type="pathway">
    <text evidence="7">Metabolic intermediate biosynthesis; chorismate biosynthesis; chorismate from D-erythrose 4-phosphate and phosphoenolpyruvate: step 5/7.</text>
</comment>
<comment type="subunit">
    <text evidence="7">Monomer.</text>
</comment>
<sequence>MYNPNHIFLIGYMGSGKTTLGRKLAARLQCDFIDLDHVLEAQVGMTITEYFAAHGEEAFRVLESSVLKNTPYAEKAVISTGGGLPCFFDNMEWMKQHGQTVYIKLNAKVLAGRLENNKDDRPILRHKHGEELIAFIDEKLAEREPWYNQASIIADGLSLNAERLEMLLNHK</sequence>
<keyword evidence="6 7" id="KW-0057">Aromatic amino acid biosynthesis</keyword>
<comment type="caution">
    <text evidence="7">Lacks conserved residue(s) required for the propagation of feature annotation.</text>
</comment>
<keyword evidence="7" id="KW-0479">Metal-binding</keyword>
<evidence type="ECO:0000256" key="4">
    <source>
        <dbReference type="ARBA" id="ARBA00022777"/>
    </source>
</evidence>
<keyword evidence="5 7" id="KW-0067">ATP-binding</keyword>
<evidence type="ECO:0000256" key="5">
    <source>
        <dbReference type="ARBA" id="ARBA00022840"/>
    </source>
</evidence>
<feature type="binding site" evidence="7">
    <location>
        <position position="143"/>
    </location>
    <ligand>
        <name>substrate</name>
    </ligand>
</feature>
<feature type="binding site" evidence="7">
    <location>
        <position position="18"/>
    </location>
    <ligand>
        <name>Mg(2+)</name>
        <dbReference type="ChEBI" id="CHEBI:18420"/>
    </ligand>
</feature>
<dbReference type="Proteomes" id="UP000632774">
    <property type="component" value="Unassembled WGS sequence"/>
</dbReference>
<evidence type="ECO:0000256" key="3">
    <source>
        <dbReference type="ARBA" id="ARBA00022741"/>
    </source>
</evidence>
<keyword evidence="2 7" id="KW-0808">Transferase</keyword>
<comment type="caution">
    <text evidence="8">The sequence shown here is derived from an EMBL/GenBank/DDBJ whole genome shotgun (WGS) entry which is preliminary data.</text>
</comment>
<keyword evidence="7" id="KW-0963">Cytoplasm</keyword>
<dbReference type="GO" id="GO:0004765">
    <property type="term" value="F:shikimate kinase activity"/>
    <property type="evidence" value="ECO:0007669"/>
    <property type="project" value="UniProtKB-EC"/>
</dbReference>
<gene>
    <name evidence="7" type="primary">aroK</name>
    <name evidence="8" type="ORF">IRJ18_20805</name>
</gene>
<comment type="catalytic activity">
    <reaction evidence="7">
        <text>shikimate + ATP = 3-phosphoshikimate + ADP + H(+)</text>
        <dbReference type="Rhea" id="RHEA:13121"/>
        <dbReference type="ChEBI" id="CHEBI:15378"/>
        <dbReference type="ChEBI" id="CHEBI:30616"/>
        <dbReference type="ChEBI" id="CHEBI:36208"/>
        <dbReference type="ChEBI" id="CHEBI:145989"/>
        <dbReference type="ChEBI" id="CHEBI:456216"/>
        <dbReference type="EC" id="2.7.1.71"/>
    </reaction>
</comment>
<dbReference type="EMBL" id="JADFFM010000002">
    <property type="protein sequence ID" value="MBE9668821.1"/>
    <property type="molecule type" value="Genomic_DNA"/>
</dbReference>
<dbReference type="InterPro" id="IPR027417">
    <property type="entry name" value="P-loop_NTPase"/>
</dbReference>
<feature type="binding site" evidence="7">
    <location>
        <position position="121"/>
    </location>
    <ligand>
        <name>ATP</name>
        <dbReference type="ChEBI" id="CHEBI:30616"/>
    </ligand>
</feature>
<evidence type="ECO:0000256" key="6">
    <source>
        <dbReference type="ARBA" id="ARBA00023141"/>
    </source>
</evidence>
<dbReference type="SUPFAM" id="SSF52540">
    <property type="entry name" value="P-loop containing nucleoside triphosphate hydrolases"/>
    <property type="match status" value="1"/>
</dbReference>
<feature type="binding site" evidence="7">
    <location>
        <position position="82"/>
    </location>
    <ligand>
        <name>substrate</name>
    </ligand>
</feature>
<keyword evidence="1 7" id="KW-0028">Amino-acid biosynthesis</keyword>
<dbReference type="Gene3D" id="3.40.50.300">
    <property type="entry name" value="P-loop containing nucleotide triphosphate hydrolases"/>
    <property type="match status" value="1"/>
</dbReference>
<dbReference type="Pfam" id="PF01202">
    <property type="entry name" value="SKI"/>
    <property type="match status" value="1"/>
</dbReference>
<feature type="binding site" evidence="7">
    <location>
        <position position="60"/>
    </location>
    <ligand>
        <name>substrate</name>
    </ligand>
</feature>
<keyword evidence="4 7" id="KW-0418">Kinase</keyword>
<dbReference type="NCBIfam" id="NF010555">
    <property type="entry name" value="PRK13949.1"/>
    <property type="match status" value="1"/>
</dbReference>
<keyword evidence="3 7" id="KW-0547">Nucleotide-binding</keyword>
<evidence type="ECO:0000313" key="8">
    <source>
        <dbReference type="EMBL" id="MBE9668821.1"/>
    </source>
</evidence>
<dbReference type="HAMAP" id="MF_00109">
    <property type="entry name" value="Shikimate_kinase"/>
    <property type="match status" value="1"/>
</dbReference>
<proteinExistence type="inferred from homology"/>
<protein>
    <recommendedName>
        <fullName evidence="7">Shikimate kinase</fullName>
        <shortName evidence="7">SK</shortName>
        <ecNumber evidence="7">2.7.1.71</ecNumber>
    </recommendedName>
</protein>
<evidence type="ECO:0000256" key="2">
    <source>
        <dbReference type="ARBA" id="ARBA00022679"/>
    </source>
</evidence>
<evidence type="ECO:0000313" key="9">
    <source>
        <dbReference type="Proteomes" id="UP000632774"/>
    </source>
</evidence>
<evidence type="ECO:0000256" key="1">
    <source>
        <dbReference type="ARBA" id="ARBA00022605"/>
    </source>
</evidence>
<dbReference type="EC" id="2.7.1.71" evidence="7"/>
<dbReference type="InterPro" id="IPR000623">
    <property type="entry name" value="Shikimate_kinase/TSH1"/>
</dbReference>
<organism evidence="8 9">
    <name type="scientific">Mucilaginibacter boryungensis</name>
    <dbReference type="NCBI Taxonomy" id="768480"/>
    <lineage>
        <taxon>Bacteria</taxon>
        <taxon>Pseudomonadati</taxon>
        <taxon>Bacteroidota</taxon>
        <taxon>Sphingobacteriia</taxon>
        <taxon>Sphingobacteriales</taxon>
        <taxon>Sphingobacteriaceae</taxon>
        <taxon>Mucilaginibacter</taxon>
    </lineage>
</organism>
<dbReference type="PANTHER" id="PTHR21087">
    <property type="entry name" value="SHIKIMATE KINASE"/>
    <property type="match status" value="1"/>
</dbReference>
<comment type="function">
    <text evidence="7">Catalyzes the specific phosphorylation of the 3-hydroxyl group of shikimic acid using ATP as a cosubstrate.</text>
</comment>
<dbReference type="PRINTS" id="PR01100">
    <property type="entry name" value="SHIKIMTKNASE"/>
</dbReference>
<keyword evidence="7" id="KW-0460">Magnesium</keyword>
<comment type="cofactor">
    <cofactor evidence="7">
        <name>Mg(2+)</name>
        <dbReference type="ChEBI" id="CHEBI:18420"/>
    </cofactor>
    <text evidence="7">Binds 1 Mg(2+) ion per subunit.</text>
</comment>
<feature type="binding site" evidence="7">
    <location>
        <begin position="14"/>
        <end position="19"/>
    </location>
    <ligand>
        <name>ATP</name>
        <dbReference type="ChEBI" id="CHEBI:30616"/>
    </ligand>
</feature>
<dbReference type="CDD" id="cd00464">
    <property type="entry name" value="SK"/>
    <property type="match status" value="1"/>
</dbReference>
<keyword evidence="9" id="KW-1185">Reference proteome</keyword>
<comment type="similarity">
    <text evidence="7">Belongs to the shikimate kinase family.</text>
</comment>
<dbReference type="PANTHER" id="PTHR21087:SF16">
    <property type="entry name" value="SHIKIMATE KINASE 1, CHLOROPLASTIC"/>
    <property type="match status" value="1"/>
</dbReference>
<evidence type="ECO:0000256" key="7">
    <source>
        <dbReference type="HAMAP-Rule" id="MF_00109"/>
    </source>
</evidence>